<dbReference type="PROSITE" id="PS50164">
    <property type="entry name" value="GIY_YIG"/>
    <property type="match status" value="1"/>
</dbReference>
<dbReference type="SUPFAM" id="SSF82771">
    <property type="entry name" value="GIY-YIG endonuclease"/>
    <property type="match status" value="1"/>
</dbReference>
<dbReference type="Gene3D" id="3.40.1440.10">
    <property type="entry name" value="GIY-YIG endonuclease"/>
    <property type="match status" value="1"/>
</dbReference>
<dbReference type="EMBL" id="PFMD01000024">
    <property type="protein sequence ID" value="PIY96968.1"/>
    <property type="molecule type" value="Genomic_DNA"/>
</dbReference>
<dbReference type="PANTHER" id="PTHR34477">
    <property type="entry name" value="UPF0213 PROTEIN YHBQ"/>
    <property type="match status" value="1"/>
</dbReference>
<gene>
    <name evidence="3" type="ORF">COY66_02245</name>
</gene>
<dbReference type="InterPro" id="IPR000305">
    <property type="entry name" value="GIY-YIG_endonuc"/>
</dbReference>
<dbReference type="InterPro" id="IPR035901">
    <property type="entry name" value="GIY-YIG_endonuc_sf"/>
</dbReference>
<dbReference type="Proteomes" id="UP000230779">
    <property type="component" value="Unassembled WGS sequence"/>
</dbReference>
<protein>
    <submittedName>
        <fullName evidence="3">Excinuclease ABC subunit C</fullName>
    </submittedName>
</protein>
<reference evidence="3 4" key="1">
    <citation type="submission" date="2017-09" db="EMBL/GenBank/DDBJ databases">
        <title>Depth-based differentiation of microbial function through sediment-hosted aquifers and enrichment of novel symbionts in the deep terrestrial subsurface.</title>
        <authorList>
            <person name="Probst A.J."/>
            <person name="Ladd B."/>
            <person name="Jarett J.K."/>
            <person name="Geller-Mcgrath D.E."/>
            <person name="Sieber C.M."/>
            <person name="Emerson J.B."/>
            <person name="Anantharaman K."/>
            <person name="Thomas B.C."/>
            <person name="Malmstrom R."/>
            <person name="Stieglmeier M."/>
            <person name="Klingl A."/>
            <person name="Woyke T."/>
            <person name="Ryan C.M."/>
            <person name="Banfield J.F."/>
        </authorList>
    </citation>
    <scope>NUCLEOTIDE SEQUENCE [LARGE SCALE GENOMIC DNA]</scope>
    <source>
        <strain evidence="3">CG_4_10_14_0_8_um_filter_42_10</strain>
    </source>
</reference>
<dbReference type="PANTHER" id="PTHR34477:SF5">
    <property type="entry name" value="BSL5627 PROTEIN"/>
    <property type="match status" value="1"/>
</dbReference>
<name>A0A2M7RJP3_9BACT</name>
<proteinExistence type="inferred from homology"/>
<dbReference type="AlphaFoldDB" id="A0A2M7RJP3"/>
<dbReference type="Pfam" id="PF01541">
    <property type="entry name" value="GIY-YIG"/>
    <property type="match status" value="1"/>
</dbReference>
<sequence>MWYVYILQSIKDGNMYIGMTNDLRKRFNSHNNGENFSTQSRHPFILLYYEAHRNKHDAAQREKFLKTGWGKNWIYRTLKNQLFSQKVERTSRKK</sequence>
<dbReference type="CDD" id="cd10449">
    <property type="entry name" value="GIY-YIG_SLX1_like"/>
    <property type="match status" value="1"/>
</dbReference>
<evidence type="ECO:0000259" key="2">
    <source>
        <dbReference type="PROSITE" id="PS50164"/>
    </source>
</evidence>
<feature type="domain" description="GIY-YIG" evidence="2">
    <location>
        <begin position="1"/>
        <end position="81"/>
    </location>
</feature>
<comment type="similarity">
    <text evidence="1">Belongs to the UPF0213 family.</text>
</comment>
<organism evidence="3 4">
    <name type="scientific">Candidatus Kerfeldbacteria bacterium CG_4_10_14_0_8_um_filter_42_10</name>
    <dbReference type="NCBI Taxonomy" id="2014248"/>
    <lineage>
        <taxon>Bacteria</taxon>
        <taxon>Candidatus Kerfeldiibacteriota</taxon>
    </lineage>
</organism>
<evidence type="ECO:0000313" key="4">
    <source>
        <dbReference type="Proteomes" id="UP000230779"/>
    </source>
</evidence>
<evidence type="ECO:0000256" key="1">
    <source>
        <dbReference type="ARBA" id="ARBA00007435"/>
    </source>
</evidence>
<evidence type="ECO:0000313" key="3">
    <source>
        <dbReference type="EMBL" id="PIY96968.1"/>
    </source>
</evidence>
<comment type="caution">
    <text evidence="3">The sequence shown here is derived from an EMBL/GenBank/DDBJ whole genome shotgun (WGS) entry which is preliminary data.</text>
</comment>
<accession>A0A2M7RJP3</accession>
<dbReference type="InterPro" id="IPR050190">
    <property type="entry name" value="UPF0213_domain"/>
</dbReference>